<accession>A0A0T6B9I9</accession>
<comment type="caution">
    <text evidence="3">The sequence shown here is derived from an EMBL/GenBank/DDBJ whole genome shotgun (WGS) entry which is preliminary data.</text>
</comment>
<dbReference type="OrthoDB" id="6692365at2759"/>
<organism evidence="3 4">
    <name type="scientific">Oryctes borbonicus</name>
    <dbReference type="NCBI Taxonomy" id="1629725"/>
    <lineage>
        <taxon>Eukaryota</taxon>
        <taxon>Metazoa</taxon>
        <taxon>Ecdysozoa</taxon>
        <taxon>Arthropoda</taxon>
        <taxon>Hexapoda</taxon>
        <taxon>Insecta</taxon>
        <taxon>Pterygota</taxon>
        <taxon>Neoptera</taxon>
        <taxon>Endopterygota</taxon>
        <taxon>Coleoptera</taxon>
        <taxon>Polyphaga</taxon>
        <taxon>Scarabaeiformia</taxon>
        <taxon>Scarabaeidae</taxon>
        <taxon>Dynastinae</taxon>
        <taxon>Oryctes</taxon>
    </lineage>
</organism>
<comment type="subcellular location">
    <subcellularLocation>
        <location evidence="1">Endomembrane system</location>
        <topology evidence="1">Peripheral membrane protein</topology>
    </subcellularLocation>
</comment>
<keyword evidence="2" id="KW-0472">Membrane</keyword>
<protein>
    <submittedName>
        <fullName evidence="3">Uncharacterized protein</fullName>
    </submittedName>
</protein>
<dbReference type="GO" id="GO:0005886">
    <property type="term" value="C:plasma membrane"/>
    <property type="evidence" value="ECO:0007669"/>
    <property type="project" value="TreeGrafter"/>
</dbReference>
<dbReference type="EMBL" id="LJIG01009035">
    <property type="protein sequence ID" value="KRT83886.1"/>
    <property type="molecule type" value="Genomic_DNA"/>
</dbReference>
<proteinExistence type="predicted"/>
<dbReference type="PANTHER" id="PTHR21630:SF10">
    <property type="entry name" value="VENTRICULAR ZONE-EXPRESSED PH DOMAIN-CONTAINING PROTEIN HOMOLOG 1"/>
    <property type="match status" value="1"/>
</dbReference>
<reference evidence="3 4" key="1">
    <citation type="submission" date="2015-09" db="EMBL/GenBank/DDBJ databases">
        <title>Draft genome of the scarab beetle Oryctes borbonicus.</title>
        <authorList>
            <person name="Meyer J.M."/>
            <person name="Markov G.V."/>
            <person name="Baskaran P."/>
            <person name="Herrmann M."/>
            <person name="Sommer R.J."/>
            <person name="Roedelsperger C."/>
        </authorList>
    </citation>
    <scope>NUCLEOTIDE SEQUENCE [LARGE SCALE GENOMIC DNA]</scope>
    <source>
        <strain evidence="3">OB123</strain>
        <tissue evidence="3">Whole animal</tissue>
    </source>
</reference>
<dbReference type="InterPro" id="IPR039888">
    <property type="entry name" value="Melted-like"/>
</dbReference>
<dbReference type="AlphaFoldDB" id="A0A0T6B9I9"/>
<dbReference type="GO" id="GO:0009966">
    <property type="term" value="P:regulation of signal transduction"/>
    <property type="evidence" value="ECO:0007669"/>
    <property type="project" value="TreeGrafter"/>
</dbReference>
<name>A0A0T6B9I9_9SCAR</name>
<evidence type="ECO:0000256" key="1">
    <source>
        <dbReference type="ARBA" id="ARBA00004184"/>
    </source>
</evidence>
<gene>
    <name evidence="3" type="ORF">AMK59_3931</name>
</gene>
<dbReference type="PANTHER" id="PTHR21630">
    <property type="entry name" value="VEPH-A/MELTED"/>
    <property type="match status" value="1"/>
</dbReference>
<dbReference type="Proteomes" id="UP000051574">
    <property type="component" value="Unassembled WGS sequence"/>
</dbReference>
<sequence length="120" mass="13587">MLKCENKTFLTVVTSAFPCSKDQDTLLNELRHSGFFDVFQLCPGNVGGSADQLEANVFQWGCFLCAHPERAVGFLRGDAQPVIEGQLKEKKGRWRLFRRWRTRYFTLSGAHLSCRGSVSI</sequence>
<dbReference type="SUPFAM" id="SSF50729">
    <property type="entry name" value="PH domain-like"/>
    <property type="match status" value="1"/>
</dbReference>
<dbReference type="GO" id="GO:0010314">
    <property type="term" value="F:phosphatidylinositol-5-phosphate binding"/>
    <property type="evidence" value="ECO:0007669"/>
    <property type="project" value="TreeGrafter"/>
</dbReference>
<evidence type="ECO:0000313" key="3">
    <source>
        <dbReference type="EMBL" id="KRT83886.1"/>
    </source>
</evidence>
<dbReference type="GO" id="GO:0012505">
    <property type="term" value="C:endomembrane system"/>
    <property type="evidence" value="ECO:0007669"/>
    <property type="project" value="UniProtKB-SubCell"/>
</dbReference>
<evidence type="ECO:0000256" key="2">
    <source>
        <dbReference type="ARBA" id="ARBA00023136"/>
    </source>
</evidence>
<evidence type="ECO:0000313" key="4">
    <source>
        <dbReference type="Proteomes" id="UP000051574"/>
    </source>
</evidence>
<keyword evidence="4" id="KW-1185">Reference proteome</keyword>